<feature type="domain" description="Flavin reductase like" evidence="2">
    <location>
        <begin position="34"/>
        <end position="179"/>
    </location>
</feature>
<dbReference type="PANTHER" id="PTHR30466:SF1">
    <property type="entry name" value="FMN REDUCTASE (NADH) RUTF"/>
    <property type="match status" value="1"/>
</dbReference>
<name>A0ABV2ICG1_9HYPH</name>
<protein>
    <submittedName>
        <fullName evidence="3">Flavin reductase (DIM6/NTAB) family NADH-FMN oxidoreductase RutF</fullName>
    </submittedName>
</protein>
<dbReference type="SUPFAM" id="SSF50475">
    <property type="entry name" value="FMN-binding split barrel"/>
    <property type="match status" value="1"/>
</dbReference>
<gene>
    <name evidence="3" type="ORF">ABID12_002443</name>
</gene>
<dbReference type="RefSeq" id="WP_354434413.1">
    <property type="nucleotide sequence ID" value="NZ_JBEPLY010000007.1"/>
</dbReference>
<comment type="caution">
    <text evidence="3">The sequence shown here is derived from an EMBL/GenBank/DDBJ whole genome shotgun (WGS) entry which is preliminary data.</text>
</comment>
<dbReference type="InterPro" id="IPR012349">
    <property type="entry name" value="Split_barrel_FMN-bd"/>
</dbReference>
<accession>A0ABV2ICG1</accession>
<sequence length="182" mass="19055">MTVDAFAANGASRPMPLAKPARPSIDPRDFRDAMASLAATVCIVGAASEGERAGRTATAVFSLSGSPPSILVSIDTSAHLTTLIGREGRFSLAMLAATQWTVADAFAGRIAPAHRFKCGTWTAWSSGNPKLEGAMVALDCEVIGRIDTGTHTLFAGGIIDIAREERASPLIWHDRGYKAVSG</sequence>
<proteinExistence type="predicted"/>
<evidence type="ECO:0000313" key="4">
    <source>
        <dbReference type="Proteomes" id="UP001549164"/>
    </source>
</evidence>
<reference evidence="3 4" key="1">
    <citation type="submission" date="2024-06" db="EMBL/GenBank/DDBJ databases">
        <title>Genomic Encyclopedia of Type Strains, Phase IV (KMG-IV): sequencing the most valuable type-strain genomes for metagenomic binning, comparative biology and taxonomic classification.</title>
        <authorList>
            <person name="Goeker M."/>
        </authorList>
    </citation>
    <scope>NUCLEOTIDE SEQUENCE [LARGE SCALE GENOMIC DNA]</scope>
    <source>
        <strain evidence="3 4">DSM 28102</strain>
    </source>
</reference>
<dbReference type="EMBL" id="JBEPLY010000007">
    <property type="protein sequence ID" value="MET3600494.1"/>
    <property type="molecule type" value="Genomic_DNA"/>
</dbReference>
<evidence type="ECO:0000259" key="2">
    <source>
        <dbReference type="SMART" id="SM00903"/>
    </source>
</evidence>
<evidence type="ECO:0000313" key="3">
    <source>
        <dbReference type="EMBL" id="MET3600494.1"/>
    </source>
</evidence>
<dbReference type="Proteomes" id="UP001549164">
    <property type="component" value="Unassembled WGS sequence"/>
</dbReference>
<organism evidence="3 4">
    <name type="scientific">Martelella mangrovi</name>
    <dbReference type="NCBI Taxonomy" id="1397477"/>
    <lineage>
        <taxon>Bacteria</taxon>
        <taxon>Pseudomonadati</taxon>
        <taxon>Pseudomonadota</taxon>
        <taxon>Alphaproteobacteria</taxon>
        <taxon>Hyphomicrobiales</taxon>
        <taxon>Aurantimonadaceae</taxon>
        <taxon>Martelella</taxon>
    </lineage>
</organism>
<dbReference type="InterPro" id="IPR002563">
    <property type="entry name" value="Flavin_Rdtase-like_dom"/>
</dbReference>
<dbReference type="Pfam" id="PF01613">
    <property type="entry name" value="Flavin_Reduct"/>
    <property type="match status" value="1"/>
</dbReference>
<dbReference type="SMART" id="SM00903">
    <property type="entry name" value="Flavin_Reduct"/>
    <property type="match status" value="1"/>
</dbReference>
<dbReference type="InterPro" id="IPR050268">
    <property type="entry name" value="NADH-dep_flavin_reductase"/>
</dbReference>
<evidence type="ECO:0000256" key="1">
    <source>
        <dbReference type="ARBA" id="ARBA00023002"/>
    </source>
</evidence>
<keyword evidence="1" id="KW-0560">Oxidoreductase</keyword>
<dbReference type="Gene3D" id="2.30.110.10">
    <property type="entry name" value="Electron Transport, Fmn-binding Protein, Chain A"/>
    <property type="match status" value="1"/>
</dbReference>
<dbReference type="PANTHER" id="PTHR30466">
    <property type="entry name" value="FLAVIN REDUCTASE"/>
    <property type="match status" value="1"/>
</dbReference>
<keyword evidence="4" id="KW-1185">Reference proteome</keyword>